<dbReference type="AlphaFoldDB" id="A3LSV0"/>
<evidence type="ECO:0000256" key="1">
    <source>
        <dbReference type="ARBA" id="ARBA00004395"/>
    </source>
</evidence>
<dbReference type="Pfam" id="PF04124">
    <property type="entry name" value="Dor1"/>
    <property type="match status" value="1"/>
</dbReference>
<evidence type="ECO:0000313" key="9">
    <source>
        <dbReference type="EMBL" id="ABN65957.2"/>
    </source>
</evidence>
<keyword evidence="5" id="KW-0653">Protein transport</keyword>
<dbReference type="RefSeq" id="XP_001383986.2">
    <property type="nucleotide sequence ID" value="XM_001383949.1"/>
</dbReference>
<keyword evidence="6" id="KW-0333">Golgi apparatus</keyword>
<evidence type="ECO:0000256" key="8">
    <source>
        <dbReference type="ARBA" id="ARBA00031347"/>
    </source>
</evidence>
<keyword evidence="10" id="KW-1185">Reference proteome</keyword>
<dbReference type="GO" id="GO:0000139">
    <property type="term" value="C:Golgi membrane"/>
    <property type="evidence" value="ECO:0007669"/>
    <property type="project" value="UniProtKB-SubCell"/>
</dbReference>
<name>A3LSV0_PICST</name>
<keyword evidence="7" id="KW-0472">Membrane</keyword>
<proteinExistence type="inferred from homology"/>
<gene>
    <name evidence="9" type="ORF">PICST_58899</name>
</gene>
<evidence type="ECO:0000256" key="5">
    <source>
        <dbReference type="ARBA" id="ARBA00022927"/>
    </source>
</evidence>
<dbReference type="GO" id="GO:0006891">
    <property type="term" value="P:intra-Golgi vesicle-mediated transport"/>
    <property type="evidence" value="ECO:0007669"/>
    <property type="project" value="TreeGrafter"/>
</dbReference>
<evidence type="ECO:0000256" key="7">
    <source>
        <dbReference type="ARBA" id="ARBA00023136"/>
    </source>
</evidence>
<dbReference type="PANTHER" id="PTHR21311:SF0">
    <property type="entry name" value="CONSERVED OLIGOMERIC GOLGI COMPLEX SUBUNIT 8"/>
    <property type="match status" value="1"/>
</dbReference>
<dbReference type="GO" id="GO:0032258">
    <property type="term" value="P:cytoplasm to vacuole targeting by the Cvt pathway"/>
    <property type="evidence" value="ECO:0007669"/>
    <property type="project" value="TreeGrafter"/>
</dbReference>
<evidence type="ECO:0000256" key="6">
    <source>
        <dbReference type="ARBA" id="ARBA00023034"/>
    </source>
</evidence>
<evidence type="ECO:0000256" key="2">
    <source>
        <dbReference type="ARBA" id="ARBA00006419"/>
    </source>
</evidence>
<dbReference type="PANTHER" id="PTHR21311">
    <property type="entry name" value="CONSERVED OLIGOMERIC GOLGI COMPLEX COMPONENT 8"/>
    <property type="match status" value="1"/>
</dbReference>
<dbReference type="InParanoid" id="A3LSV0"/>
<dbReference type="EMBL" id="CP000498">
    <property type="protein sequence ID" value="ABN65957.2"/>
    <property type="molecule type" value="Genomic_DNA"/>
</dbReference>
<evidence type="ECO:0000313" key="10">
    <source>
        <dbReference type="Proteomes" id="UP000002258"/>
    </source>
</evidence>
<comment type="subcellular location">
    <subcellularLocation>
        <location evidence="1">Golgi apparatus membrane</location>
        <topology evidence="1">Peripheral membrane protein</topology>
    </subcellularLocation>
</comment>
<dbReference type="GeneID" id="4838577"/>
<dbReference type="InterPro" id="IPR007255">
    <property type="entry name" value="COG8"/>
</dbReference>
<dbReference type="eggNOG" id="KOG2069">
    <property type="taxonomic scope" value="Eukaryota"/>
</dbReference>
<evidence type="ECO:0000256" key="4">
    <source>
        <dbReference type="ARBA" id="ARBA00022448"/>
    </source>
</evidence>
<organism evidence="9 10">
    <name type="scientific">Scheffersomyces stipitis (strain ATCC 58785 / CBS 6054 / NBRC 10063 / NRRL Y-11545)</name>
    <name type="common">Yeast</name>
    <name type="synonym">Pichia stipitis</name>
    <dbReference type="NCBI Taxonomy" id="322104"/>
    <lineage>
        <taxon>Eukaryota</taxon>
        <taxon>Fungi</taxon>
        <taxon>Dikarya</taxon>
        <taxon>Ascomycota</taxon>
        <taxon>Saccharomycotina</taxon>
        <taxon>Pichiomycetes</taxon>
        <taxon>Debaryomycetaceae</taxon>
        <taxon>Scheffersomyces</taxon>
    </lineage>
</organism>
<comment type="similarity">
    <text evidence="2">Belongs to the COG8 family.</text>
</comment>
<dbReference type="OMA" id="QIIYLCK"/>
<protein>
    <recommendedName>
        <fullName evidence="3">Conserved oligomeric Golgi complex subunit 8</fullName>
    </recommendedName>
    <alternativeName>
        <fullName evidence="8">Component of oligomeric Golgi complex 8</fullName>
    </alternativeName>
</protein>
<dbReference type="STRING" id="322104.A3LSV0"/>
<evidence type="ECO:0000256" key="3">
    <source>
        <dbReference type="ARBA" id="ARBA00020983"/>
    </source>
</evidence>
<dbReference type="HOGENOM" id="CLU_044223_0_0_1"/>
<sequence length="445" mass="51028">MSSILLETLKVDLPVDLQKTIDSDSQLRTESEKFLQDLLINDQLLSTETYTTTTNTSELSENHKRTLIEEIAELDSKQHDINLKLAAITNENRDFIIDISHDLNSFNKTVETDYNHEIDAMLKVLDIEASNGVASNRFHVSINEKLTDAIKINNSILTNIDSVLDLLELPTLCKLCILQGNYQESLEISILVQALLIRFPKLVIFQRMQAQVEQELKRMVRGLIKLLNTNLKQNNILKIFQILNKLDILSYGSENTSSSKSSSRAISTADKQVQKDKLLKIIYLSARFKFITSEIAALKPLISFNKLSYLKRFIEIYREYIFNSLSIYFAIFGISSNLSNATLDTSQEDNLLINQFIRNLALLLVQNLKKYLPEVFSGEETETELDIQSKKNGLILQIIYLCKSLSKYKVDFEPIILHELVFQPDSLISEQDWTTNISKVRKFRS</sequence>
<dbReference type="GO" id="GO:0017119">
    <property type="term" value="C:Golgi transport complex"/>
    <property type="evidence" value="ECO:0007669"/>
    <property type="project" value="InterPro"/>
</dbReference>
<dbReference type="OrthoDB" id="1661054at2759"/>
<keyword evidence="4" id="KW-0813">Transport</keyword>
<dbReference type="KEGG" id="pic:PICST_58899"/>
<dbReference type="Proteomes" id="UP000002258">
    <property type="component" value="Chromosome 4"/>
</dbReference>
<accession>A3LSV0</accession>
<reference evidence="9 10" key="1">
    <citation type="journal article" date="2007" name="Nat. Biotechnol.">
        <title>Genome sequence of the lignocellulose-bioconverting and xylose-fermenting yeast Pichia stipitis.</title>
        <authorList>
            <person name="Jeffries T.W."/>
            <person name="Grigoriev I.V."/>
            <person name="Grimwood J."/>
            <person name="Laplaza J.M."/>
            <person name="Aerts A."/>
            <person name="Salamov A."/>
            <person name="Schmutz J."/>
            <person name="Lindquist E."/>
            <person name="Dehal P."/>
            <person name="Shapiro H."/>
            <person name="Jin Y.S."/>
            <person name="Passoth V."/>
            <person name="Richardson P.M."/>
        </authorList>
    </citation>
    <scope>NUCLEOTIDE SEQUENCE [LARGE SCALE GENOMIC DNA]</scope>
    <source>
        <strain evidence="10">ATCC 58785 / CBS 6054 / NBRC 10063 / NRRL Y-11545</strain>
    </source>
</reference>